<protein>
    <recommendedName>
        <fullName evidence="3">Addiction module component</fullName>
    </recommendedName>
</protein>
<dbReference type="Proteomes" id="UP000033607">
    <property type="component" value="Unassembled WGS sequence"/>
</dbReference>
<proteinExistence type="predicted"/>
<gene>
    <name evidence="1" type="ORF">WN50_22950</name>
</gene>
<organism evidence="1 2">
    <name type="scientific">Limnoraphis robusta CS-951</name>
    <dbReference type="NCBI Taxonomy" id="1637645"/>
    <lineage>
        <taxon>Bacteria</taxon>
        <taxon>Bacillati</taxon>
        <taxon>Cyanobacteriota</taxon>
        <taxon>Cyanophyceae</taxon>
        <taxon>Oscillatoriophycideae</taxon>
        <taxon>Oscillatoriales</taxon>
        <taxon>Sirenicapillariaceae</taxon>
        <taxon>Limnoraphis</taxon>
    </lineage>
</organism>
<accession>A0A0F5YA91</accession>
<dbReference type="OrthoDB" id="467603at2"/>
<name>A0A0F5YA91_9CYAN</name>
<comment type="caution">
    <text evidence="1">The sequence shown here is derived from an EMBL/GenBank/DDBJ whole genome shotgun (WGS) entry which is preliminary data.</text>
</comment>
<evidence type="ECO:0000313" key="1">
    <source>
        <dbReference type="EMBL" id="KKD35881.1"/>
    </source>
</evidence>
<sequence>MNEKLVNSLVEIISSLSEPERNLLNKKLLAKLQASELRSENWQEEPFVGMWKDRQDIEDSTAWVRSIRHQHWTGKAKNTD</sequence>
<dbReference type="RefSeq" id="WP_046280922.1">
    <property type="nucleotide sequence ID" value="NZ_LATL02000216.1"/>
</dbReference>
<evidence type="ECO:0000313" key="2">
    <source>
        <dbReference type="Proteomes" id="UP000033607"/>
    </source>
</evidence>
<evidence type="ECO:0008006" key="3">
    <source>
        <dbReference type="Google" id="ProtNLM"/>
    </source>
</evidence>
<dbReference type="AlphaFoldDB" id="A0A0F5YA91"/>
<dbReference type="EMBL" id="LATL02000216">
    <property type="protein sequence ID" value="KKD35881.1"/>
    <property type="molecule type" value="Genomic_DNA"/>
</dbReference>
<reference evidence="1 2" key="1">
    <citation type="submission" date="2015-06" db="EMBL/GenBank/DDBJ databases">
        <title>Draft genome assembly of filamentous brackish cyanobacterium Limnoraphis robusta strain CS-951.</title>
        <authorList>
            <person name="Willis A."/>
            <person name="Parks M."/>
            <person name="Burford M.A."/>
        </authorList>
    </citation>
    <scope>NUCLEOTIDE SEQUENCE [LARGE SCALE GENOMIC DNA]</scope>
    <source>
        <strain evidence="1 2">CS-951</strain>
    </source>
</reference>